<feature type="transmembrane region" description="Helical" evidence="12">
    <location>
        <begin position="381"/>
        <end position="406"/>
    </location>
</feature>
<feature type="region of interest" description="Disordered" evidence="11">
    <location>
        <begin position="447"/>
        <end position="468"/>
    </location>
</feature>
<evidence type="ECO:0000313" key="14">
    <source>
        <dbReference type="EMBL" id="KIK24551.1"/>
    </source>
</evidence>
<keyword evidence="10" id="KW-0739">Sodium transport</keyword>
<dbReference type="PANTHER" id="PTHR31382">
    <property type="entry name" value="NA(+)/H(+) ANTIPORTER"/>
    <property type="match status" value="1"/>
</dbReference>
<evidence type="ECO:0000256" key="10">
    <source>
        <dbReference type="ARBA" id="ARBA00023201"/>
    </source>
</evidence>
<feature type="transmembrane region" description="Helical" evidence="12">
    <location>
        <begin position="183"/>
        <end position="203"/>
    </location>
</feature>
<sequence length="801" mass="88422">MFSLFIREKLYIGEACWAFLFGVIIGPYGANLIDPRTWAGHDGVVSNTITLEFTRVVLAIGVFAIGVELPKAYMARHWKSLFFLLFPVMTWGWFVSAGLIYAFIPGMSFLSSLAVAACLTPTDPILAAAVVGGKYADKHVPAHLRHLLAAESGCNDGAAYPFLFISLYLILDATPGVAVRDWFLFLWLYQILLSVIFGSLIGFGFRHLMKFCERNDLIDRQSYVAQYVSLAFLTIGIMTMLGSDDLLAAFCCGTAFAWDGFFNKQTAESVFSSVIDLLFNVAAFVYVGAWMPFDSFTNATLKLSVWRLIVIAILILLLRRLPIMIMLYKFIPDVKTIREAVFSGHFGPIGIGAVYISTLAVESLPRPNYPPTNQTEYLALTIQPIVSFMVLCSVATHGLSIPFFSLGRRVHSVSSRTLSRHATGPDWAMQARMVSRPEDIVINRDHISEMEKGEAGAPTESSGTISKRTSVITAVPPTVTDTRPTEIVEEGGVSPSGTLTGEEFGKENPPDGSETELEWREGPHKVIERRRGPGQEVEIEVVRNAYDTQQENVSSFFRGQKQAVMQSARNYLQELRRAAEYVQGELKEIGGTLKSDVRGVEERVMGMTASVEGADGDEEEWLSDRSDGDADAGSATKDRRKRPRSGDVKAALKHTGSRRTRLGGRSRRHPSIASTTEGAAKQPVEPDPDSAPAARADQGQEEDHRGRSVRSERPITDPSVRRSLKHRRLESLRTDQISRDVSPARSVRFADEGARSGTITPRSFSAQIDQWNQGNSQVMESPADDEDSSKGRVTFDLPGQR</sequence>
<dbReference type="OrthoDB" id="2190219at2759"/>
<feature type="transmembrane region" description="Helical" evidence="12">
    <location>
        <begin position="53"/>
        <end position="69"/>
    </location>
</feature>
<feature type="compositionally biased region" description="Basic and acidic residues" evidence="11">
    <location>
        <begin position="701"/>
        <end position="715"/>
    </location>
</feature>
<keyword evidence="4" id="KW-0050">Antiport</keyword>
<accession>A0A0C9Z5Z5</accession>
<feature type="compositionally biased region" description="Basic and acidic residues" evidence="11">
    <location>
        <begin position="729"/>
        <end position="738"/>
    </location>
</feature>
<evidence type="ECO:0000259" key="13">
    <source>
        <dbReference type="Pfam" id="PF00999"/>
    </source>
</evidence>
<protein>
    <recommendedName>
        <fullName evidence="13">Cation/H+ exchanger transmembrane domain-containing protein</fullName>
    </recommendedName>
</protein>
<dbReference type="InterPro" id="IPR004712">
    <property type="entry name" value="Na+/H+_antiporter_fungi"/>
</dbReference>
<evidence type="ECO:0000256" key="1">
    <source>
        <dbReference type="ARBA" id="ARBA00004141"/>
    </source>
</evidence>
<feature type="transmembrane region" description="Helical" evidence="12">
    <location>
        <begin position="305"/>
        <end position="328"/>
    </location>
</feature>
<feature type="transmembrane region" description="Helical" evidence="12">
    <location>
        <begin position="81"/>
        <end position="104"/>
    </location>
</feature>
<dbReference type="GO" id="GO:0030007">
    <property type="term" value="P:intracellular potassium ion homeostasis"/>
    <property type="evidence" value="ECO:0007669"/>
    <property type="project" value="TreeGrafter"/>
</dbReference>
<evidence type="ECO:0000256" key="5">
    <source>
        <dbReference type="ARBA" id="ARBA00022692"/>
    </source>
</evidence>
<keyword evidence="7" id="KW-0915">Sodium</keyword>
<feature type="region of interest" description="Disordered" evidence="11">
    <location>
        <begin position="608"/>
        <end position="801"/>
    </location>
</feature>
<keyword evidence="6 12" id="KW-1133">Transmembrane helix</keyword>
<comment type="similarity">
    <text evidence="2">Belongs to the fungal Na(+)/H(+) exchanger family.</text>
</comment>
<gene>
    <name evidence="14" type="ORF">PISMIDRAFT_402797</name>
</gene>
<evidence type="ECO:0000256" key="8">
    <source>
        <dbReference type="ARBA" id="ARBA00023065"/>
    </source>
</evidence>
<feature type="compositionally biased region" description="Polar residues" evidence="11">
    <location>
        <begin position="757"/>
        <end position="779"/>
    </location>
</feature>
<dbReference type="GO" id="GO:0015385">
    <property type="term" value="F:sodium:proton antiporter activity"/>
    <property type="evidence" value="ECO:0007669"/>
    <property type="project" value="InterPro"/>
</dbReference>
<keyword evidence="5 12" id="KW-0812">Transmembrane</keyword>
<keyword evidence="8" id="KW-0406">Ion transport</keyword>
<dbReference type="GO" id="GO:0120029">
    <property type="term" value="P:proton export across plasma membrane"/>
    <property type="evidence" value="ECO:0007669"/>
    <property type="project" value="InterPro"/>
</dbReference>
<dbReference type="GO" id="GO:0005886">
    <property type="term" value="C:plasma membrane"/>
    <property type="evidence" value="ECO:0007669"/>
    <property type="project" value="InterPro"/>
</dbReference>
<dbReference type="HOGENOM" id="CLU_008635_3_0_1"/>
<proteinExistence type="inferred from homology"/>
<name>A0A0C9Z5Z5_9AGAM</name>
<evidence type="ECO:0000256" key="4">
    <source>
        <dbReference type="ARBA" id="ARBA00022449"/>
    </source>
</evidence>
<feature type="transmembrane region" description="Helical" evidence="12">
    <location>
        <begin position="340"/>
        <end position="361"/>
    </location>
</feature>
<dbReference type="Pfam" id="PF00999">
    <property type="entry name" value="Na_H_Exchanger"/>
    <property type="match status" value="1"/>
</dbReference>
<evidence type="ECO:0000256" key="7">
    <source>
        <dbReference type="ARBA" id="ARBA00023053"/>
    </source>
</evidence>
<keyword evidence="15" id="KW-1185">Reference proteome</keyword>
<evidence type="ECO:0000256" key="9">
    <source>
        <dbReference type="ARBA" id="ARBA00023136"/>
    </source>
</evidence>
<reference evidence="15" key="2">
    <citation type="submission" date="2015-01" db="EMBL/GenBank/DDBJ databases">
        <title>Evolutionary Origins and Diversification of the Mycorrhizal Mutualists.</title>
        <authorList>
            <consortium name="DOE Joint Genome Institute"/>
            <consortium name="Mycorrhizal Genomics Consortium"/>
            <person name="Kohler A."/>
            <person name="Kuo A."/>
            <person name="Nagy L.G."/>
            <person name="Floudas D."/>
            <person name="Copeland A."/>
            <person name="Barry K.W."/>
            <person name="Cichocki N."/>
            <person name="Veneault-Fourrey C."/>
            <person name="LaButti K."/>
            <person name="Lindquist E.A."/>
            <person name="Lipzen A."/>
            <person name="Lundell T."/>
            <person name="Morin E."/>
            <person name="Murat C."/>
            <person name="Riley R."/>
            <person name="Ohm R."/>
            <person name="Sun H."/>
            <person name="Tunlid A."/>
            <person name="Henrissat B."/>
            <person name="Grigoriev I.V."/>
            <person name="Hibbett D.S."/>
            <person name="Martin F."/>
        </authorList>
    </citation>
    <scope>NUCLEOTIDE SEQUENCE [LARGE SCALE GENOMIC DNA]</scope>
    <source>
        <strain evidence="15">441</strain>
    </source>
</reference>
<reference evidence="14 15" key="1">
    <citation type="submission" date="2014-04" db="EMBL/GenBank/DDBJ databases">
        <authorList>
            <consortium name="DOE Joint Genome Institute"/>
            <person name="Kuo A."/>
            <person name="Kohler A."/>
            <person name="Costa M.D."/>
            <person name="Nagy L.G."/>
            <person name="Floudas D."/>
            <person name="Copeland A."/>
            <person name="Barry K.W."/>
            <person name="Cichocki N."/>
            <person name="Veneault-Fourrey C."/>
            <person name="LaButti K."/>
            <person name="Lindquist E.A."/>
            <person name="Lipzen A."/>
            <person name="Lundell T."/>
            <person name="Morin E."/>
            <person name="Murat C."/>
            <person name="Sun H."/>
            <person name="Tunlid A."/>
            <person name="Henrissat B."/>
            <person name="Grigoriev I.V."/>
            <person name="Hibbett D.S."/>
            <person name="Martin F."/>
            <person name="Nordberg H.P."/>
            <person name="Cantor M.N."/>
            <person name="Hua S.X."/>
        </authorList>
    </citation>
    <scope>NUCLEOTIDE SEQUENCE [LARGE SCALE GENOMIC DNA]</scope>
    <source>
        <strain evidence="14 15">441</strain>
    </source>
</reference>
<dbReference type="FunFam" id="1.20.1530.20:FF:000015">
    <property type="entry name" value="Na(+)/H(+) antiporter 2"/>
    <property type="match status" value="1"/>
</dbReference>
<dbReference type="GO" id="GO:0036376">
    <property type="term" value="P:sodium ion export across plasma membrane"/>
    <property type="evidence" value="ECO:0007669"/>
    <property type="project" value="InterPro"/>
</dbReference>
<keyword evidence="9 12" id="KW-0472">Membrane</keyword>
<evidence type="ECO:0000256" key="3">
    <source>
        <dbReference type="ARBA" id="ARBA00022448"/>
    </source>
</evidence>
<dbReference type="EMBL" id="KN833715">
    <property type="protein sequence ID" value="KIK24551.1"/>
    <property type="molecule type" value="Genomic_DNA"/>
</dbReference>
<dbReference type="AlphaFoldDB" id="A0A0C9Z5Z5"/>
<evidence type="ECO:0000313" key="15">
    <source>
        <dbReference type="Proteomes" id="UP000054018"/>
    </source>
</evidence>
<feature type="transmembrane region" description="Helical" evidence="12">
    <location>
        <begin position="223"/>
        <end position="240"/>
    </location>
</feature>
<evidence type="ECO:0000256" key="12">
    <source>
        <dbReference type="SAM" id="Phobius"/>
    </source>
</evidence>
<feature type="region of interest" description="Disordered" evidence="11">
    <location>
        <begin position="488"/>
        <end position="521"/>
    </location>
</feature>
<feature type="transmembrane region" description="Helical" evidence="12">
    <location>
        <begin position="274"/>
        <end position="293"/>
    </location>
</feature>
<feature type="compositionally biased region" description="Basic residues" evidence="11">
    <location>
        <begin position="651"/>
        <end position="670"/>
    </location>
</feature>
<feature type="compositionally biased region" description="Polar residues" evidence="11">
    <location>
        <begin position="459"/>
        <end position="468"/>
    </location>
</feature>
<dbReference type="GO" id="GO:0042391">
    <property type="term" value="P:regulation of membrane potential"/>
    <property type="evidence" value="ECO:0007669"/>
    <property type="project" value="InterPro"/>
</dbReference>
<comment type="subcellular location">
    <subcellularLocation>
        <location evidence="1">Membrane</location>
        <topology evidence="1">Multi-pass membrane protein</topology>
    </subcellularLocation>
</comment>
<dbReference type="STRING" id="765257.A0A0C9Z5Z5"/>
<feature type="transmembrane region" description="Helical" evidence="12">
    <location>
        <begin position="12"/>
        <end position="33"/>
    </location>
</feature>
<evidence type="ECO:0000256" key="11">
    <source>
        <dbReference type="SAM" id="MobiDB-lite"/>
    </source>
</evidence>
<evidence type="ECO:0000256" key="2">
    <source>
        <dbReference type="ARBA" id="ARBA00005248"/>
    </source>
</evidence>
<dbReference type="InterPro" id="IPR006153">
    <property type="entry name" value="Cation/H_exchanger_TM"/>
</dbReference>
<feature type="domain" description="Cation/H+ exchanger transmembrane" evidence="13">
    <location>
        <begin position="6"/>
        <end position="404"/>
    </location>
</feature>
<dbReference type="Proteomes" id="UP000054018">
    <property type="component" value="Unassembled WGS sequence"/>
</dbReference>
<evidence type="ECO:0000256" key="6">
    <source>
        <dbReference type="ARBA" id="ARBA00022989"/>
    </source>
</evidence>
<keyword evidence="3" id="KW-0813">Transport</keyword>
<dbReference type="PANTHER" id="PTHR31382:SF4">
    <property type="entry name" value="NA(+)_H(+) ANTIPORTER"/>
    <property type="match status" value="1"/>
</dbReference>
<feature type="transmembrane region" description="Helical" evidence="12">
    <location>
        <begin position="110"/>
        <end position="132"/>
    </location>
</feature>
<organism evidence="14 15">
    <name type="scientific">Pisolithus microcarpus 441</name>
    <dbReference type="NCBI Taxonomy" id="765257"/>
    <lineage>
        <taxon>Eukaryota</taxon>
        <taxon>Fungi</taxon>
        <taxon>Dikarya</taxon>
        <taxon>Basidiomycota</taxon>
        <taxon>Agaricomycotina</taxon>
        <taxon>Agaricomycetes</taxon>
        <taxon>Agaricomycetidae</taxon>
        <taxon>Boletales</taxon>
        <taxon>Sclerodermatineae</taxon>
        <taxon>Pisolithaceae</taxon>
        <taxon>Pisolithus</taxon>
    </lineage>
</organism>